<reference evidence="2" key="1">
    <citation type="submission" date="2021-01" db="EMBL/GenBank/DDBJ databases">
        <authorList>
            <person name="Corre E."/>
            <person name="Pelletier E."/>
            <person name="Niang G."/>
            <person name="Scheremetjew M."/>
            <person name="Finn R."/>
            <person name="Kale V."/>
            <person name="Holt S."/>
            <person name="Cochrane G."/>
            <person name="Meng A."/>
            <person name="Brown T."/>
            <person name="Cohen L."/>
        </authorList>
    </citation>
    <scope>NUCLEOTIDE SEQUENCE</scope>
    <source>
        <strain evidence="2">CCCM811</strain>
    </source>
</reference>
<dbReference type="InterPro" id="IPR037284">
    <property type="entry name" value="SUF_FeS_clus_asmbl_SufBD_sf"/>
</dbReference>
<dbReference type="SUPFAM" id="SSF101960">
    <property type="entry name" value="Stabilizer of iron transporter SufD"/>
    <property type="match status" value="1"/>
</dbReference>
<evidence type="ECO:0000313" key="2">
    <source>
        <dbReference type="EMBL" id="CAE0657835.1"/>
    </source>
</evidence>
<dbReference type="AlphaFoldDB" id="A0A7S4DM23"/>
<dbReference type="GO" id="GO:0016226">
    <property type="term" value="P:iron-sulfur cluster assembly"/>
    <property type="evidence" value="ECO:0007669"/>
    <property type="project" value="InterPro"/>
</dbReference>
<accession>A0A7S4DM23</accession>
<dbReference type="InterPro" id="IPR000825">
    <property type="entry name" value="SUF_FeS_clus_asmbl_SufBD_core"/>
</dbReference>
<sequence>MFLIKGACYHQSLSAMHTEVINATVEEDGHFKWVGMLTGASVGRINMDVDLIGEDAEAEVYGASICSEGLELDMHAFIRHHGNHSISKQEHRTIVGPKSHGVFRGQILVLKDALGVDCDQQSRALLLANDGEVTAMPTLCVQPDQVEGAAHGSTVTDLQGEELFYLMCRGIAPEEAKSMLTKGFIRQILGMMPYLDLRANVVERIASIADKATFQWRFTDVEEVNENVVMERDQEMAQMF</sequence>
<dbReference type="PANTHER" id="PTHR43575">
    <property type="entry name" value="PROTEIN ABCI7, CHLOROPLASTIC"/>
    <property type="match status" value="1"/>
</dbReference>
<dbReference type="PANTHER" id="PTHR43575:SF1">
    <property type="entry name" value="PROTEIN ABCI7, CHLOROPLASTIC"/>
    <property type="match status" value="1"/>
</dbReference>
<protein>
    <recommendedName>
        <fullName evidence="1">SUF system FeS cluster assembly SufBD core domain-containing protein</fullName>
    </recommendedName>
</protein>
<feature type="domain" description="SUF system FeS cluster assembly SufBD core" evidence="1">
    <location>
        <begin position="11"/>
        <end position="184"/>
    </location>
</feature>
<name>A0A7S4DM23_9EUKA</name>
<dbReference type="InterPro" id="IPR055346">
    <property type="entry name" value="Fe-S_cluster_assembly_SufBD"/>
</dbReference>
<evidence type="ECO:0000259" key="1">
    <source>
        <dbReference type="Pfam" id="PF01458"/>
    </source>
</evidence>
<gene>
    <name evidence="2" type="ORF">LGLO00237_LOCUS9404</name>
</gene>
<dbReference type="Pfam" id="PF01458">
    <property type="entry name" value="SUFBD_core"/>
    <property type="match status" value="1"/>
</dbReference>
<dbReference type="EMBL" id="HBIV01012741">
    <property type="protein sequence ID" value="CAE0657835.1"/>
    <property type="molecule type" value="Transcribed_RNA"/>
</dbReference>
<organism evidence="2">
    <name type="scientific">Lotharella globosa</name>
    <dbReference type="NCBI Taxonomy" id="91324"/>
    <lineage>
        <taxon>Eukaryota</taxon>
        <taxon>Sar</taxon>
        <taxon>Rhizaria</taxon>
        <taxon>Cercozoa</taxon>
        <taxon>Chlorarachniophyceae</taxon>
        <taxon>Lotharella</taxon>
    </lineage>
</organism>
<proteinExistence type="predicted"/>